<dbReference type="Proteomes" id="UP000467132">
    <property type="component" value="Unassembled WGS sequence"/>
</dbReference>
<dbReference type="InterPro" id="IPR024301">
    <property type="entry name" value="Amidase_6"/>
</dbReference>
<name>A0A845QTC6_9CLOT</name>
<comment type="caution">
    <text evidence="2">The sequence shown here is derived from an EMBL/GenBank/DDBJ whole genome shotgun (WGS) entry which is preliminary data.</text>
</comment>
<dbReference type="RefSeq" id="WP_160195964.1">
    <property type="nucleotide sequence ID" value="NZ_QXXA01000001.1"/>
</dbReference>
<feature type="domain" description="Putative amidase" evidence="1">
    <location>
        <begin position="6"/>
        <end position="158"/>
    </location>
</feature>
<gene>
    <name evidence="2" type="ORF">D3Z33_01155</name>
</gene>
<dbReference type="PANTHER" id="PTHR40032:SF1">
    <property type="entry name" value="EXPORTED PROTEIN"/>
    <property type="match status" value="1"/>
</dbReference>
<dbReference type="PANTHER" id="PTHR40032">
    <property type="entry name" value="EXPORTED PROTEIN-RELATED"/>
    <property type="match status" value="1"/>
</dbReference>
<proteinExistence type="predicted"/>
<dbReference type="Pfam" id="PF12671">
    <property type="entry name" value="Amidase_6"/>
    <property type="match status" value="1"/>
</dbReference>
<protein>
    <submittedName>
        <fullName evidence="2">Amidase</fullName>
    </submittedName>
</protein>
<evidence type="ECO:0000313" key="2">
    <source>
        <dbReference type="EMBL" id="NBI05461.1"/>
    </source>
</evidence>
<sequence>MSILYKYDREKAKQYAKKWAFKRNPKYYNFEDLGGDCTNFISQVLYAGGCPMNYNRWTGWYYNNINDRAPAWTSVNYLKKFLENNTERGPIVEKSNIDKVEIGDIVQLNFDSDIVFEHSLVIVDIKSPRTLENIYISTHTYDRYNYSLANYFVKEINFFHVLGYKK</sequence>
<evidence type="ECO:0000259" key="1">
    <source>
        <dbReference type="Pfam" id="PF12671"/>
    </source>
</evidence>
<organism evidence="2 3">
    <name type="scientific">Senegalia massiliensis</name>
    <dbReference type="NCBI Taxonomy" id="1720316"/>
    <lineage>
        <taxon>Bacteria</taxon>
        <taxon>Bacillati</taxon>
        <taxon>Bacillota</taxon>
        <taxon>Clostridia</taxon>
        <taxon>Eubacteriales</taxon>
        <taxon>Clostridiaceae</taxon>
        <taxon>Senegalia</taxon>
    </lineage>
</organism>
<dbReference type="OrthoDB" id="9812429at2"/>
<accession>A0A845QTC6</accession>
<evidence type="ECO:0000313" key="3">
    <source>
        <dbReference type="Proteomes" id="UP000467132"/>
    </source>
</evidence>
<keyword evidence="3" id="KW-1185">Reference proteome</keyword>
<dbReference type="AlphaFoldDB" id="A0A845QTC6"/>
<dbReference type="EMBL" id="QXXA01000001">
    <property type="protein sequence ID" value="NBI05461.1"/>
    <property type="molecule type" value="Genomic_DNA"/>
</dbReference>
<reference evidence="2 3" key="1">
    <citation type="submission" date="2018-08" db="EMBL/GenBank/DDBJ databases">
        <title>Murine metabolic-syndrome-specific gut microbial biobank.</title>
        <authorList>
            <person name="Liu C."/>
        </authorList>
    </citation>
    <scope>NUCLEOTIDE SEQUENCE [LARGE SCALE GENOMIC DNA]</scope>
    <source>
        <strain evidence="2 3">583</strain>
    </source>
</reference>